<dbReference type="Gene3D" id="1.10.4160.10">
    <property type="entry name" value="Hydantoin permease"/>
    <property type="match status" value="1"/>
</dbReference>
<keyword evidence="5 6" id="KW-0472">Membrane</keyword>
<feature type="transmembrane region" description="Helical" evidence="6">
    <location>
        <begin position="402"/>
        <end position="420"/>
    </location>
</feature>
<feature type="transmembrane region" description="Helical" evidence="6">
    <location>
        <begin position="345"/>
        <end position="366"/>
    </location>
</feature>
<evidence type="ECO:0000256" key="4">
    <source>
        <dbReference type="ARBA" id="ARBA00022989"/>
    </source>
</evidence>
<dbReference type="GO" id="GO:0015209">
    <property type="term" value="F:cytosine transmembrane transporter activity"/>
    <property type="evidence" value="ECO:0007669"/>
    <property type="project" value="InterPro"/>
</dbReference>
<dbReference type="InterPro" id="IPR030191">
    <property type="entry name" value="CodB"/>
</dbReference>
<comment type="similarity">
    <text evidence="2">Belongs to the purine-cytosine permease (2.A.39) family.</text>
</comment>
<dbReference type="Pfam" id="PF02133">
    <property type="entry name" value="Transp_cyt_pur"/>
    <property type="match status" value="1"/>
</dbReference>
<sequence>MTNDNNTKEIAEENILTKAIPISDRQHWFGPALVFAGLEFSIPVLMVGGSLIGTFGFKGMLPVVLFTFLVITWIGNSICCYMGAKTGLSSSVIARQSFGDQQAKVIVAMVIGVLSMGWWAITTATSGNALCVILGIDYVTNRVGWVIVTTIVGLIFAIPSIFGFNAMKWTDYFAVPGGLLLCLVGVYLALKNMGWNSIKNLQGDNSMTFAAGVTMVLGLNVSQLVLSADYSRHGKPKILDNILMPLGIIVIGVPLIIIGGIMGAGSGTADIVMVMENLGFPIWGFLVLWLASWSSQLINNYSMGLAFSNILNVKTDEGRIKVTLIGTLLSIILTLLGILEHFQDFLNIASLCYPAIAGVMFCDFFVRGHKKWKDKKGWNFIATIAFIVGILVGYITAYKKPIGIPPIQSLLVAALVYYLGMKFQKSKAPNQFTEGF</sequence>
<feature type="transmembrane region" description="Helical" evidence="6">
    <location>
        <begin position="378"/>
        <end position="396"/>
    </location>
</feature>
<keyword evidence="8" id="KW-1185">Reference proteome</keyword>
<accession>A0A926ESS7</accession>
<gene>
    <name evidence="7" type="ORF">H8707_04795</name>
</gene>
<dbReference type="RefSeq" id="WP_262429009.1">
    <property type="nucleotide sequence ID" value="NZ_JACRTG010000012.1"/>
</dbReference>
<dbReference type="GO" id="GO:0005886">
    <property type="term" value="C:plasma membrane"/>
    <property type="evidence" value="ECO:0007669"/>
    <property type="project" value="TreeGrafter"/>
</dbReference>
<feature type="transmembrane region" description="Helical" evidence="6">
    <location>
        <begin position="63"/>
        <end position="84"/>
    </location>
</feature>
<proteinExistence type="inferred from homology"/>
<feature type="transmembrane region" description="Helical" evidence="6">
    <location>
        <begin position="142"/>
        <end position="162"/>
    </location>
</feature>
<evidence type="ECO:0000256" key="6">
    <source>
        <dbReference type="SAM" id="Phobius"/>
    </source>
</evidence>
<comment type="subcellular location">
    <subcellularLocation>
        <location evidence="1">Membrane</location>
        <topology evidence="1">Multi-pass membrane protein</topology>
    </subcellularLocation>
</comment>
<protein>
    <submittedName>
        <fullName evidence="7">Cytosine permease</fullName>
    </submittedName>
</protein>
<dbReference type="Proteomes" id="UP000601171">
    <property type="component" value="Unassembled WGS sequence"/>
</dbReference>
<dbReference type="EMBL" id="JACRTG010000012">
    <property type="protein sequence ID" value="MBC8587558.1"/>
    <property type="molecule type" value="Genomic_DNA"/>
</dbReference>
<feature type="transmembrane region" description="Helical" evidence="6">
    <location>
        <begin position="105"/>
        <end position="136"/>
    </location>
</feature>
<evidence type="ECO:0000256" key="3">
    <source>
        <dbReference type="ARBA" id="ARBA00022692"/>
    </source>
</evidence>
<comment type="caution">
    <text evidence="7">The sequence shown here is derived from an EMBL/GenBank/DDBJ whole genome shotgun (WGS) entry which is preliminary data.</text>
</comment>
<evidence type="ECO:0000256" key="1">
    <source>
        <dbReference type="ARBA" id="ARBA00004141"/>
    </source>
</evidence>
<evidence type="ECO:0000313" key="8">
    <source>
        <dbReference type="Proteomes" id="UP000601171"/>
    </source>
</evidence>
<evidence type="ECO:0000256" key="5">
    <source>
        <dbReference type="ARBA" id="ARBA00023136"/>
    </source>
</evidence>
<name>A0A926ESS7_9FIRM</name>
<keyword evidence="4 6" id="KW-1133">Transmembrane helix</keyword>
<dbReference type="PANTHER" id="PTHR30569">
    <property type="entry name" value="CYTOSINE TRANSPORTER CODB"/>
    <property type="match status" value="1"/>
</dbReference>
<feature type="transmembrane region" description="Helical" evidence="6">
    <location>
        <begin position="209"/>
        <end position="230"/>
    </location>
</feature>
<evidence type="ECO:0000256" key="2">
    <source>
        <dbReference type="ARBA" id="ARBA00008974"/>
    </source>
</evidence>
<organism evidence="7 8">
    <name type="scientific">Paratissierella segnis</name>
    <dbReference type="NCBI Taxonomy" id="2763679"/>
    <lineage>
        <taxon>Bacteria</taxon>
        <taxon>Bacillati</taxon>
        <taxon>Bacillota</taxon>
        <taxon>Tissierellia</taxon>
        <taxon>Tissierellales</taxon>
        <taxon>Tissierellaceae</taxon>
        <taxon>Paratissierella</taxon>
    </lineage>
</organism>
<reference evidence="7" key="1">
    <citation type="submission" date="2020-08" db="EMBL/GenBank/DDBJ databases">
        <title>Genome public.</title>
        <authorList>
            <person name="Liu C."/>
            <person name="Sun Q."/>
        </authorList>
    </citation>
    <scope>NUCLEOTIDE SEQUENCE</scope>
    <source>
        <strain evidence="7">BX21</strain>
    </source>
</reference>
<feature type="transmembrane region" description="Helical" evidence="6">
    <location>
        <begin position="32"/>
        <end position="57"/>
    </location>
</feature>
<keyword evidence="3 6" id="KW-0812">Transmembrane</keyword>
<dbReference type="AlphaFoldDB" id="A0A926ESS7"/>
<dbReference type="InterPro" id="IPR001248">
    <property type="entry name" value="Pur-cyt_permease"/>
</dbReference>
<dbReference type="PANTHER" id="PTHR30569:SF0">
    <property type="entry name" value="CYTOSINE PERMEASE"/>
    <property type="match status" value="1"/>
</dbReference>
<feature type="transmembrane region" description="Helical" evidence="6">
    <location>
        <begin position="242"/>
        <end position="262"/>
    </location>
</feature>
<evidence type="ECO:0000313" key="7">
    <source>
        <dbReference type="EMBL" id="MBC8587558.1"/>
    </source>
</evidence>
<feature type="transmembrane region" description="Helical" evidence="6">
    <location>
        <begin position="169"/>
        <end position="189"/>
    </location>
</feature>
<feature type="transmembrane region" description="Helical" evidence="6">
    <location>
        <begin position="282"/>
        <end position="301"/>
    </location>
</feature>
<feature type="transmembrane region" description="Helical" evidence="6">
    <location>
        <begin position="322"/>
        <end position="339"/>
    </location>
</feature>